<evidence type="ECO:0000313" key="1">
    <source>
        <dbReference type="EMBL" id="KAJ0080597.1"/>
    </source>
</evidence>
<sequence>MMMEVSKREEEARIVPDPDVDSYMKVLGLDICDNTIVGDDMRRGISGGPKKRLTTVNLL</sequence>
<accession>A0ACC1A0P6</accession>
<evidence type="ECO:0000313" key="2">
    <source>
        <dbReference type="Proteomes" id="UP001164250"/>
    </source>
</evidence>
<gene>
    <name evidence="1" type="ORF">Patl1_24237</name>
</gene>
<dbReference type="Proteomes" id="UP001164250">
    <property type="component" value="Chromosome 13"/>
</dbReference>
<name>A0ACC1A0P6_9ROSI</name>
<proteinExistence type="predicted"/>
<protein>
    <submittedName>
        <fullName evidence="1">Uncharacterized protein</fullName>
    </submittedName>
</protein>
<comment type="caution">
    <text evidence="1">The sequence shown here is derived from an EMBL/GenBank/DDBJ whole genome shotgun (WGS) entry which is preliminary data.</text>
</comment>
<keyword evidence="2" id="KW-1185">Reference proteome</keyword>
<reference evidence="2" key="1">
    <citation type="journal article" date="2023" name="G3 (Bethesda)">
        <title>Genome assembly and association tests identify interacting loci associated with vigor, precocity, and sex in interspecific pistachio rootstocks.</title>
        <authorList>
            <person name="Palmer W."/>
            <person name="Jacygrad E."/>
            <person name="Sagayaradj S."/>
            <person name="Cavanaugh K."/>
            <person name="Han R."/>
            <person name="Bertier L."/>
            <person name="Beede B."/>
            <person name="Kafkas S."/>
            <person name="Golino D."/>
            <person name="Preece J."/>
            <person name="Michelmore R."/>
        </authorList>
    </citation>
    <scope>NUCLEOTIDE SEQUENCE [LARGE SCALE GENOMIC DNA]</scope>
</reference>
<dbReference type="EMBL" id="CM047909">
    <property type="protein sequence ID" value="KAJ0080597.1"/>
    <property type="molecule type" value="Genomic_DNA"/>
</dbReference>
<organism evidence="1 2">
    <name type="scientific">Pistacia atlantica</name>
    <dbReference type="NCBI Taxonomy" id="434234"/>
    <lineage>
        <taxon>Eukaryota</taxon>
        <taxon>Viridiplantae</taxon>
        <taxon>Streptophyta</taxon>
        <taxon>Embryophyta</taxon>
        <taxon>Tracheophyta</taxon>
        <taxon>Spermatophyta</taxon>
        <taxon>Magnoliopsida</taxon>
        <taxon>eudicotyledons</taxon>
        <taxon>Gunneridae</taxon>
        <taxon>Pentapetalae</taxon>
        <taxon>rosids</taxon>
        <taxon>malvids</taxon>
        <taxon>Sapindales</taxon>
        <taxon>Anacardiaceae</taxon>
        <taxon>Pistacia</taxon>
    </lineage>
</organism>